<evidence type="ECO:0000256" key="1">
    <source>
        <dbReference type="ARBA" id="ARBA00022737"/>
    </source>
</evidence>
<keyword evidence="4" id="KW-1185">Reference proteome</keyword>
<proteinExistence type="predicted"/>
<dbReference type="Gene3D" id="1.10.1790.10">
    <property type="entry name" value="PRD domain"/>
    <property type="match status" value="2"/>
</dbReference>
<organism evidence="3 4">
    <name type="scientific">Thalassorhabdus alkalitolerans</name>
    <dbReference type="NCBI Taxonomy" id="2282697"/>
    <lineage>
        <taxon>Bacteria</taxon>
        <taxon>Bacillati</taxon>
        <taxon>Bacillota</taxon>
        <taxon>Bacilli</taxon>
        <taxon>Bacillales</taxon>
        <taxon>Bacillaceae</taxon>
        <taxon>Thalassorhabdus</taxon>
    </lineage>
</organism>
<dbReference type="Proteomes" id="UP001596142">
    <property type="component" value="Unassembled WGS sequence"/>
</dbReference>
<dbReference type="InterPro" id="IPR004341">
    <property type="entry name" value="CAT_RNA-bd_dom"/>
</dbReference>
<dbReference type="InterPro" id="IPR036634">
    <property type="entry name" value="PRD_sf"/>
</dbReference>
<sequence>MIIQKVLNHNAAIVKEGNEEKVALGAGLAFHKKRNDTIDPARIEKLFVLKEKEQDHFTHLLHSIKEEEAEVIRKIVKKAESELNATFNERIYIALFDHIIFTIERVQTGQSSPNYLLPEIKGLYPDEFKVGLWAAEAIEKMTGTSMSEDEAGFIALHLYTARNKHPSVEETMNLTEAIHLMVEVCEESLGVTFPTDTVAYQGLITHLNIAIKTVIQQEDISSTPSEMVQMIKKGYPEVYQSTRAATEALKKEYGLLLPEDENVYISMHIQRILVRIKEEENNHA</sequence>
<dbReference type="InterPro" id="IPR050661">
    <property type="entry name" value="BglG_antiterminators"/>
</dbReference>
<dbReference type="Pfam" id="PF00874">
    <property type="entry name" value="PRD"/>
    <property type="match status" value="2"/>
</dbReference>
<name>A0ABW0YNQ1_9BACI</name>
<dbReference type="EMBL" id="JBHSOZ010000010">
    <property type="protein sequence ID" value="MFC5714100.1"/>
    <property type="molecule type" value="Genomic_DNA"/>
</dbReference>
<dbReference type="Gene3D" id="2.30.24.10">
    <property type="entry name" value="CAT RNA-binding domain"/>
    <property type="match status" value="1"/>
</dbReference>
<evidence type="ECO:0000313" key="4">
    <source>
        <dbReference type="Proteomes" id="UP001596142"/>
    </source>
</evidence>
<dbReference type="PANTHER" id="PTHR30185">
    <property type="entry name" value="CRYPTIC BETA-GLUCOSIDE BGL OPERON ANTITERMINATOR"/>
    <property type="match status" value="1"/>
</dbReference>
<dbReference type="InterPro" id="IPR036650">
    <property type="entry name" value="CAT_RNA-bd_dom_sf"/>
</dbReference>
<dbReference type="PANTHER" id="PTHR30185:SF15">
    <property type="entry name" value="CRYPTIC BETA-GLUCOSIDE BGL OPERON ANTITERMINATOR"/>
    <property type="match status" value="1"/>
</dbReference>
<accession>A0ABW0YNQ1</accession>
<keyword evidence="1" id="KW-0677">Repeat</keyword>
<evidence type="ECO:0000259" key="2">
    <source>
        <dbReference type="PROSITE" id="PS51372"/>
    </source>
</evidence>
<dbReference type="SUPFAM" id="SSF63520">
    <property type="entry name" value="PTS-regulatory domain, PRD"/>
    <property type="match status" value="2"/>
</dbReference>
<feature type="domain" description="PRD" evidence="2">
    <location>
        <begin position="169"/>
        <end position="279"/>
    </location>
</feature>
<dbReference type="RefSeq" id="WP_385942650.1">
    <property type="nucleotide sequence ID" value="NZ_JBHSOZ010000010.1"/>
</dbReference>
<dbReference type="InterPro" id="IPR011608">
    <property type="entry name" value="PRD"/>
</dbReference>
<dbReference type="Pfam" id="PF03123">
    <property type="entry name" value="CAT_RBD"/>
    <property type="match status" value="1"/>
</dbReference>
<dbReference type="SMART" id="SM01061">
    <property type="entry name" value="CAT_RBD"/>
    <property type="match status" value="1"/>
</dbReference>
<dbReference type="SUPFAM" id="SSF50151">
    <property type="entry name" value="SacY-like RNA-binding domain"/>
    <property type="match status" value="1"/>
</dbReference>
<evidence type="ECO:0000313" key="3">
    <source>
        <dbReference type="EMBL" id="MFC5714100.1"/>
    </source>
</evidence>
<gene>
    <name evidence="3" type="ORF">ACFPU1_15220</name>
</gene>
<protein>
    <submittedName>
        <fullName evidence="3">PRD domain-containing protein</fullName>
    </submittedName>
</protein>
<reference evidence="4" key="1">
    <citation type="journal article" date="2019" name="Int. J. Syst. Evol. Microbiol.">
        <title>The Global Catalogue of Microorganisms (GCM) 10K type strain sequencing project: providing services to taxonomists for standard genome sequencing and annotation.</title>
        <authorList>
            <consortium name="The Broad Institute Genomics Platform"/>
            <consortium name="The Broad Institute Genome Sequencing Center for Infectious Disease"/>
            <person name="Wu L."/>
            <person name="Ma J."/>
        </authorList>
    </citation>
    <scope>NUCLEOTIDE SEQUENCE [LARGE SCALE GENOMIC DNA]</scope>
    <source>
        <strain evidence="4">CECT 7184</strain>
    </source>
</reference>
<feature type="domain" description="PRD" evidence="2">
    <location>
        <begin position="63"/>
        <end position="168"/>
    </location>
</feature>
<dbReference type="PROSITE" id="PS51372">
    <property type="entry name" value="PRD_2"/>
    <property type="match status" value="2"/>
</dbReference>
<comment type="caution">
    <text evidence="3">The sequence shown here is derived from an EMBL/GenBank/DDBJ whole genome shotgun (WGS) entry which is preliminary data.</text>
</comment>